<reference evidence="3 4" key="2">
    <citation type="journal article" date="2019" name="G3 (Bethesda)">
        <title>Hybrid Assembly of the Genome of the Entomopathogenic Nematode Steinernema carpocapsae Identifies the X-Chromosome.</title>
        <authorList>
            <person name="Serra L."/>
            <person name="Macchietto M."/>
            <person name="Macias-Munoz A."/>
            <person name="McGill C.J."/>
            <person name="Rodriguez I.M."/>
            <person name="Rodriguez B."/>
            <person name="Murad R."/>
            <person name="Mortazavi A."/>
        </authorList>
    </citation>
    <scope>NUCLEOTIDE SEQUENCE [LARGE SCALE GENOMIC DNA]</scope>
    <source>
        <strain evidence="3 4">ALL</strain>
    </source>
</reference>
<dbReference type="SUPFAM" id="SSF144000">
    <property type="entry name" value="Oxysterol-binding protein-like"/>
    <property type="match status" value="1"/>
</dbReference>
<feature type="compositionally biased region" description="Basic and acidic residues" evidence="1">
    <location>
        <begin position="154"/>
        <end position="170"/>
    </location>
</feature>
<dbReference type="PANTHER" id="PTHR10972">
    <property type="entry name" value="OXYSTEROL-BINDING PROTEIN-RELATED"/>
    <property type="match status" value="1"/>
</dbReference>
<protein>
    <submittedName>
        <fullName evidence="3">Uncharacterized protein</fullName>
    </submittedName>
</protein>
<comment type="caution">
    <text evidence="3">The sequence shown here is derived from an EMBL/GenBank/DDBJ whole genome shotgun (WGS) entry which is preliminary data.</text>
</comment>
<dbReference type="Proteomes" id="UP000298663">
    <property type="component" value="Unassembled WGS sequence"/>
</dbReference>
<reference evidence="3 4" key="1">
    <citation type="journal article" date="2015" name="Genome Biol.">
        <title>Comparative genomics of Steinernema reveals deeply conserved gene regulatory networks.</title>
        <authorList>
            <person name="Dillman A.R."/>
            <person name="Macchietto M."/>
            <person name="Porter C.F."/>
            <person name="Rogers A."/>
            <person name="Williams B."/>
            <person name="Antoshechkin I."/>
            <person name="Lee M.M."/>
            <person name="Goodwin Z."/>
            <person name="Lu X."/>
            <person name="Lewis E.E."/>
            <person name="Goodrich-Blair H."/>
            <person name="Stock S.P."/>
            <person name="Adams B.J."/>
            <person name="Sternberg P.W."/>
            <person name="Mortazavi A."/>
        </authorList>
    </citation>
    <scope>NUCLEOTIDE SEQUENCE [LARGE SCALE GENOMIC DNA]</scope>
    <source>
        <strain evidence="3 4">ALL</strain>
    </source>
</reference>
<dbReference type="GO" id="GO:0016020">
    <property type="term" value="C:membrane"/>
    <property type="evidence" value="ECO:0007669"/>
    <property type="project" value="TreeGrafter"/>
</dbReference>
<organism evidence="3 4">
    <name type="scientific">Steinernema carpocapsae</name>
    <name type="common">Entomopathogenic nematode</name>
    <dbReference type="NCBI Taxonomy" id="34508"/>
    <lineage>
        <taxon>Eukaryota</taxon>
        <taxon>Metazoa</taxon>
        <taxon>Ecdysozoa</taxon>
        <taxon>Nematoda</taxon>
        <taxon>Chromadorea</taxon>
        <taxon>Rhabditida</taxon>
        <taxon>Tylenchina</taxon>
        <taxon>Panagrolaimomorpha</taxon>
        <taxon>Strongyloidoidea</taxon>
        <taxon>Steinernematidae</taxon>
        <taxon>Steinernema</taxon>
    </lineage>
</organism>
<name>A0A4U5M906_STECR</name>
<sequence>MANAQMGAVGWFILVIILIIPCVACFFKDRKSKKFSCSVVSKDSTTEVLFSDKKVSCSVLSKDSTTEAVPLQDTQSSEKPLTVSPANTRIESKPTPSTDEPSAKKQSPSKAPHSQTSSAKESDKLSTVSSPVSTEAPIKQMPPRNKRSHRYTLQRKDSEDSRKETDEKRSAASSTVSKESTEVTSEVTQSPSKLSPPKSKRKHHYTLQLKGSRKESEKVSADVATAKQMAVGKPKPLPYQPRRRKHREALPAEQLKGEGISYSSMATIAVNGRLPINTYEPLGMLQILVEDIRFSHGLLAKATTSSDPLDRMCWVVAFAVSGYATSVGRNRKPFNPLLGETFETKAGGSTQSKCRIIHPFLRATPTVPAGNGGKR</sequence>
<dbReference type="OrthoDB" id="5866416at2759"/>
<dbReference type="Pfam" id="PF01237">
    <property type="entry name" value="Oxysterol_BP"/>
    <property type="match status" value="1"/>
</dbReference>
<proteinExistence type="predicted"/>
<feature type="compositionally biased region" description="Polar residues" evidence="1">
    <location>
        <begin position="66"/>
        <end position="133"/>
    </location>
</feature>
<dbReference type="InterPro" id="IPR037239">
    <property type="entry name" value="OSBP_sf"/>
</dbReference>
<keyword evidence="2" id="KW-0812">Transmembrane</keyword>
<evidence type="ECO:0000313" key="3">
    <source>
        <dbReference type="EMBL" id="TKR65438.1"/>
    </source>
</evidence>
<keyword evidence="4" id="KW-1185">Reference proteome</keyword>
<keyword evidence="2" id="KW-0472">Membrane</keyword>
<feature type="compositionally biased region" description="Basic residues" evidence="1">
    <location>
        <begin position="144"/>
        <end position="153"/>
    </location>
</feature>
<dbReference type="InterPro" id="IPR000648">
    <property type="entry name" value="Oxysterol-bd"/>
</dbReference>
<accession>A0A4U5M906</accession>
<dbReference type="AlphaFoldDB" id="A0A4U5M906"/>
<dbReference type="EMBL" id="AZBU02000009">
    <property type="protein sequence ID" value="TKR65438.1"/>
    <property type="molecule type" value="Genomic_DNA"/>
</dbReference>
<feature type="region of interest" description="Disordered" evidence="1">
    <location>
        <begin position="66"/>
        <end position="219"/>
    </location>
</feature>
<gene>
    <name evidence="3" type="ORF">L596_025843</name>
</gene>
<evidence type="ECO:0000256" key="2">
    <source>
        <dbReference type="SAM" id="Phobius"/>
    </source>
</evidence>
<feature type="transmembrane region" description="Helical" evidence="2">
    <location>
        <begin position="6"/>
        <end position="27"/>
    </location>
</feature>
<keyword evidence="2" id="KW-1133">Transmembrane helix</keyword>
<evidence type="ECO:0000313" key="4">
    <source>
        <dbReference type="Proteomes" id="UP000298663"/>
    </source>
</evidence>
<feature type="compositionally biased region" description="Low complexity" evidence="1">
    <location>
        <begin position="173"/>
        <end position="197"/>
    </location>
</feature>
<evidence type="ECO:0000256" key="1">
    <source>
        <dbReference type="SAM" id="MobiDB-lite"/>
    </source>
</evidence>
<dbReference type="GO" id="GO:0032934">
    <property type="term" value="F:sterol binding"/>
    <property type="evidence" value="ECO:0007669"/>
    <property type="project" value="TreeGrafter"/>
</dbReference>
<dbReference type="GO" id="GO:0005829">
    <property type="term" value="C:cytosol"/>
    <property type="evidence" value="ECO:0007669"/>
    <property type="project" value="TreeGrafter"/>
</dbReference>
<dbReference type="STRING" id="34508.A0A4U5M906"/>